<accession>A0AAW0FTB1</accession>
<protein>
    <recommendedName>
        <fullName evidence="6">NAD(P)-binding protein</fullName>
    </recommendedName>
</protein>
<evidence type="ECO:0000256" key="1">
    <source>
        <dbReference type="ARBA" id="ARBA00006484"/>
    </source>
</evidence>
<dbReference type="GO" id="GO:0016491">
    <property type="term" value="F:oxidoreductase activity"/>
    <property type="evidence" value="ECO:0007669"/>
    <property type="project" value="UniProtKB-KW"/>
</dbReference>
<dbReference type="PANTHER" id="PTHR24320:SF236">
    <property type="entry name" value="SHORT-CHAIN DEHYDROGENASE-RELATED"/>
    <property type="match status" value="1"/>
</dbReference>
<dbReference type="Gene3D" id="3.40.50.720">
    <property type="entry name" value="NAD(P)-binding Rossmann-like Domain"/>
    <property type="match status" value="1"/>
</dbReference>
<keyword evidence="5" id="KW-1185">Reference proteome</keyword>
<dbReference type="Proteomes" id="UP001385951">
    <property type="component" value="Unassembled WGS sequence"/>
</dbReference>
<keyword evidence="3" id="KW-0560">Oxidoreductase</keyword>
<comment type="caution">
    <text evidence="4">The sequence shown here is derived from an EMBL/GenBank/DDBJ whole genome shotgun (WGS) entry which is preliminary data.</text>
</comment>
<evidence type="ECO:0000313" key="5">
    <source>
        <dbReference type="Proteomes" id="UP001385951"/>
    </source>
</evidence>
<evidence type="ECO:0000256" key="2">
    <source>
        <dbReference type="ARBA" id="ARBA00022857"/>
    </source>
</evidence>
<organism evidence="4 5">
    <name type="scientific">Cerrena zonata</name>
    <dbReference type="NCBI Taxonomy" id="2478898"/>
    <lineage>
        <taxon>Eukaryota</taxon>
        <taxon>Fungi</taxon>
        <taxon>Dikarya</taxon>
        <taxon>Basidiomycota</taxon>
        <taxon>Agaricomycotina</taxon>
        <taxon>Agaricomycetes</taxon>
        <taxon>Polyporales</taxon>
        <taxon>Cerrenaceae</taxon>
        <taxon>Cerrena</taxon>
    </lineage>
</organism>
<proteinExistence type="inferred from homology"/>
<dbReference type="EMBL" id="JASBNA010000035">
    <property type="protein sequence ID" value="KAK7682532.1"/>
    <property type="molecule type" value="Genomic_DNA"/>
</dbReference>
<name>A0AAW0FTB1_9APHY</name>
<dbReference type="SUPFAM" id="SSF51735">
    <property type="entry name" value="NAD(P)-binding Rossmann-fold domains"/>
    <property type="match status" value="1"/>
</dbReference>
<keyword evidence="2" id="KW-0521">NADP</keyword>
<evidence type="ECO:0008006" key="6">
    <source>
        <dbReference type="Google" id="ProtNLM"/>
    </source>
</evidence>
<comment type="similarity">
    <text evidence="1">Belongs to the short-chain dehydrogenases/reductases (SDR) family.</text>
</comment>
<reference evidence="4 5" key="1">
    <citation type="submission" date="2022-09" db="EMBL/GenBank/DDBJ databases">
        <authorList>
            <person name="Palmer J.M."/>
        </authorList>
    </citation>
    <scope>NUCLEOTIDE SEQUENCE [LARGE SCALE GENOMIC DNA]</scope>
    <source>
        <strain evidence="4 5">DSM 7382</strain>
    </source>
</reference>
<dbReference type="AlphaFoldDB" id="A0AAW0FTB1"/>
<dbReference type="InterPro" id="IPR036291">
    <property type="entry name" value="NAD(P)-bd_dom_sf"/>
</dbReference>
<gene>
    <name evidence="4" type="ORF">QCA50_014332</name>
</gene>
<dbReference type="PANTHER" id="PTHR24320">
    <property type="entry name" value="RETINOL DEHYDROGENASE"/>
    <property type="match status" value="1"/>
</dbReference>
<evidence type="ECO:0000256" key="3">
    <source>
        <dbReference type="ARBA" id="ARBA00023002"/>
    </source>
</evidence>
<evidence type="ECO:0000313" key="4">
    <source>
        <dbReference type="EMBL" id="KAK7682532.1"/>
    </source>
</evidence>
<sequence>MTISGVMLPPQEQLTKEGYDLTFGTNVIGHFLLAKLLMPKLLAGKETSPDKYARIITTSSAMAYFTTLDWDSFKDGPARGKMGMNTLYAQSKFANAVVARELARRYGHQGILSISVNPGNLKTEMQRNIGWFQQTFLNTMLWPAHYGALTQLWAGTMPEAINYNGEFMIPWARPGKCRAEVYDPGVGEKLWNWLEEAVKPFTK</sequence>